<protein>
    <recommendedName>
        <fullName evidence="4">DUF4352 domain-containing protein</fullName>
    </recommendedName>
</protein>
<dbReference type="Proteomes" id="UP001596266">
    <property type="component" value="Unassembled WGS sequence"/>
</dbReference>
<feature type="region of interest" description="Disordered" evidence="1">
    <location>
        <begin position="85"/>
        <end position="114"/>
    </location>
</feature>
<evidence type="ECO:0000256" key="1">
    <source>
        <dbReference type="SAM" id="MobiDB-lite"/>
    </source>
</evidence>
<comment type="caution">
    <text evidence="2">The sequence shown here is derived from an EMBL/GenBank/DDBJ whole genome shotgun (WGS) entry which is preliminary data.</text>
</comment>
<dbReference type="RefSeq" id="WP_343886344.1">
    <property type="nucleotide sequence ID" value="NZ_BAAAKI010000014.1"/>
</dbReference>
<evidence type="ECO:0000313" key="3">
    <source>
        <dbReference type="Proteomes" id="UP001596266"/>
    </source>
</evidence>
<name>A0ABW1WX31_9ACTN</name>
<feature type="compositionally biased region" description="Low complexity" evidence="1">
    <location>
        <begin position="56"/>
        <end position="73"/>
    </location>
</feature>
<accession>A0ABW1WX31</accession>
<gene>
    <name evidence="2" type="ORF">ACFP57_01145</name>
</gene>
<feature type="region of interest" description="Disordered" evidence="1">
    <location>
        <begin position="43"/>
        <end position="73"/>
    </location>
</feature>
<evidence type="ECO:0008006" key="4">
    <source>
        <dbReference type="Google" id="ProtNLM"/>
    </source>
</evidence>
<organism evidence="2 3">
    <name type="scientific">Luteococcus sanguinis</name>
    <dbReference type="NCBI Taxonomy" id="174038"/>
    <lineage>
        <taxon>Bacteria</taxon>
        <taxon>Bacillati</taxon>
        <taxon>Actinomycetota</taxon>
        <taxon>Actinomycetes</taxon>
        <taxon>Propionibacteriales</taxon>
        <taxon>Propionibacteriaceae</taxon>
        <taxon>Luteococcus</taxon>
    </lineage>
</organism>
<proteinExistence type="predicted"/>
<sequence>MVVMVGELACSVQQVTHSRERLLALLTVSLLAVVLLGCQGKTSDADQTSATKADESSQTTSSPSASASTASATPSVGTTAAANVSTAAGATPSVPSTARPAVTHESAANHSQTLSLAQGKTAHLTYFDVTFLRFAAGQDGISHGWKVRVCYTSAHPGQNSDGTTRVSSNPWSVLVRDGEGGQEGMWVRIDDFPADKGWAPPYPSRRISVGQCAEGWLAIRDENPDLQWLAVRYAPADFGDQVTWGVD</sequence>
<dbReference type="EMBL" id="JBHSUA010000006">
    <property type="protein sequence ID" value="MFC6395602.1"/>
    <property type="molecule type" value="Genomic_DNA"/>
</dbReference>
<evidence type="ECO:0000313" key="2">
    <source>
        <dbReference type="EMBL" id="MFC6395602.1"/>
    </source>
</evidence>
<reference evidence="3" key="1">
    <citation type="journal article" date="2019" name="Int. J. Syst. Evol. Microbiol.">
        <title>The Global Catalogue of Microorganisms (GCM) 10K type strain sequencing project: providing services to taxonomists for standard genome sequencing and annotation.</title>
        <authorList>
            <consortium name="The Broad Institute Genomics Platform"/>
            <consortium name="The Broad Institute Genome Sequencing Center for Infectious Disease"/>
            <person name="Wu L."/>
            <person name="Ma J."/>
        </authorList>
    </citation>
    <scope>NUCLEOTIDE SEQUENCE [LARGE SCALE GENOMIC DNA]</scope>
    <source>
        <strain evidence="3">CGMCC 1.15277</strain>
    </source>
</reference>
<keyword evidence="3" id="KW-1185">Reference proteome</keyword>